<dbReference type="Gene3D" id="3.40.50.620">
    <property type="entry name" value="HUPs"/>
    <property type="match status" value="2"/>
</dbReference>
<dbReference type="InterPro" id="IPR014729">
    <property type="entry name" value="Rossmann-like_a/b/a_fold"/>
</dbReference>
<dbReference type="Proteomes" id="UP000590442">
    <property type="component" value="Unassembled WGS sequence"/>
</dbReference>
<comment type="similarity">
    <text evidence="1">Belongs to the universal stress protein A family.</text>
</comment>
<dbReference type="AlphaFoldDB" id="A0A846QW10"/>
<accession>A0A846QW10</accession>
<dbReference type="EMBL" id="JAATJJ010000002">
    <property type="protein sequence ID" value="NJB72178.1"/>
    <property type="molecule type" value="Genomic_DNA"/>
</dbReference>
<evidence type="ECO:0000259" key="2">
    <source>
        <dbReference type="Pfam" id="PF00582"/>
    </source>
</evidence>
<name>A0A846QW10_9FLAO</name>
<dbReference type="PANTHER" id="PTHR46268">
    <property type="entry name" value="STRESS RESPONSE PROTEIN NHAX"/>
    <property type="match status" value="1"/>
</dbReference>
<evidence type="ECO:0000256" key="1">
    <source>
        <dbReference type="ARBA" id="ARBA00008791"/>
    </source>
</evidence>
<reference evidence="3 4" key="1">
    <citation type="submission" date="2020-03" db="EMBL/GenBank/DDBJ databases">
        <title>Genomic Encyclopedia of Type Strains, Phase IV (KMG-IV): sequencing the most valuable type-strain genomes for metagenomic binning, comparative biology and taxonomic classification.</title>
        <authorList>
            <person name="Goeker M."/>
        </authorList>
    </citation>
    <scope>NUCLEOTIDE SEQUENCE [LARGE SCALE GENOMIC DNA]</scope>
    <source>
        <strain evidence="3 4">DSM 29762</strain>
    </source>
</reference>
<dbReference type="InterPro" id="IPR006015">
    <property type="entry name" value="Universal_stress_UspA"/>
</dbReference>
<dbReference type="Pfam" id="PF00582">
    <property type="entry name" value="Usp"/>
    <property type="match status" value="2"/>
</dbReference>
<organism evidence="3 4">
    <name type="scientific">Saonia flava</name>
    <dbReference type="NCBI Taxonomy" id="523696"/>
    <lineage>
        <taxon>Bacteria</taxon>
        <taxon>Pseudomonadati</taxon>
        <taxon>Bacteroidota</taxon>
        <taxon>Flavobacteriia</taxon>
        <taxon>Flavobacteriales</taxon>
        <taxon>Flavobacteriaceae</taxon>
        <taxon>Saonia</taxon>
    </lineage>
</organism>
<evidence type="ECO:0000313" key="3">
    <source>
        <dbReference type="EMBL" id="NJB72178.1"/>
    </source>
</evidence>
<feature type="domain" description="UspA" evidence="2">
    <location>
        <begin position="3"/>
        <end position="140"/>
    </location>
</feature>
<dbReference type="CDD" id="cd00293">
    <property type="entry name" value="USP-like"/>
    <property type="match status" value="2"/>
</dbReference>
<comment type="caution">
    <text evidence="3">The sequence shown here is derived from an EMBL/GenBank/DDBJ whole genome shotgun (WGS) entry which is preliminary data.</text>
</comment>
<feature type="domain" description="UspA" evidence="2">
    <location>
        <begin position="148"/>
        <end position="272"/>
    </location>
</feature>
<keyword evidence="4" id="KW-1185">Reference proteome</keyword>
<dbReference type="PRINTS" id="PR01438">
    <property type="entry name" value="UNVRSLSTRESS"/>
</dbReference>
<dbReference type="SUPFAM" id="SSF52402">
    <property type="entry name" value="Adenine nucleotide alpha hydrolases-like"/>
    <property type="match status" value="2"/>
</dbReference>
<sequence length="273" mass="30982">MYRILIPVDFSDYSEYALEIACSIAREMNGQIVLLHMMGLSESVYDKNEAQEYKEAMYYMGLSKKRFKSFLDKPYTKGIKITEIVQNYKVFSELDNVSREQNIDLIIMGSQGAKGLDEVFVGSNAEKVVRTSEVPVLVVKSPNPNFKIKRIVFASDFKVEGLEALKKTINFSKLFSAELLLLYVNTPGNKFLRTLEIEEKISEFQDKLGTNLKVIVYDDYNVELGILNYCTHNKVDLIALPTHGRKGLPHFLMGSIGEDLANHSTLPVLTIKM</sequence>
<protein>
    <submittedName>
        <fullName evidence="3">Nucleotide-binding universal stress UspA family protein</fullName>
    </submittedName>
</protein>
<dbReference type="InterPro" id="IPR006016">
    <property type="entry name" value="UspA"/>
</dbReference>
<dbReference type="PANTHER" id="PTHR46268:SF6">
    <property type="entry name" value="UNIVERSAL STRESS PROTEIN UP12"/>
    <property type="match status" value="1"/>
</dbReference>
<dbReference type="RefSeq" id="WP_167964937.1">
    <property type="nucleotide sequence ID" value="NZ_JAATJJ010000002.1"/>
</dbReference>
<gene>
    <name evidence="3" type="ORF">GGR42_002669</name>
</gene>
<proteinExistence type="inferred from homology"/>
<evidence type="ECO:0000313" key="4">
    <source>
        <dbReference type="Proteomes" id="UP000590442"/>
    </source>
</evidence>